<reference evidence="10 11" key="1">
    <citation type="journal article" date="2023" name="Nat. Commun.">
        <title>Origin of minicircular mitochondrial genomes in red algae.</title>
        <authorList>
            <person name="Lee Y."/>
            <person name="Cho C.H."/>
            <person name="Lee Y.M."/>
            <person name="Park S.I."/>
            <person name="Yang J.H."/>
            <person name="West J.A."/>
            <person name="Bhattacharya D."/>
            <person name="Yoon H.S."/>
        </authorList>
    </citation>
    <scope>NUCLEOTIDE SEQUENCE [LARGE SCALE GENOMIC DNA]</scope>
    <source>
        <strain evidence="10 11">CCMP1338</strain>
        <tissue evidence="10">Whole cell</tissue>
    </source>
</reference>
<dbReference type="InterPro" id="IPR043519">
    <property type="entry name" value="NT_sf"/>
</dbReference>
<dbReference type="InterPro" id="IPR054708">
    <property type="entry name" value="MTPAP-like_central"/>
</dbReference>
<evidence type="ECO:0000313" key="11">
    <source>
        <dbReference type="Proteomes" id="UP001157974"/>
    </source>
</evidence>
<dbReference type="Gene3D" id="1.10.1410.10">
    <property type="match status" value="1"/>
</dbReference>
<dbReference type="EC" id="2.7.7.19" evidence="3"/>
<sequence>MRAAAGRLLMYLSDDDSSEDKVHPEEEPGAPEAWKEIKLEPLDGVASETPVRRKSDQVFSLFNGDKRGNKRQMKASSDDFLKFSSSDDEEKADNVTAKLEEGEQVDEASAGVLPPWVRSEELLFALKHSTNKMVTLHYEILDFCRFVTPTDAEHQKRLRLLDRVEEVVKIIWPSAKVVVFGSFATGLYLPSSDIDVCVFESPGKGSTEDLNTLADELRKKPGFLRRIQVIDKARVPLVKLVDRETNVQCDISFNQESGPNNVAFIRKHIEDFPSLKPLLMVIKCFLQQRNLGEVFRGGLGSYALFLLTLSHLQMHQFNFPRPANALGDMLMDFFELYGEVFNNCYTGVAVLEGGSYYKKLDKYGLDTYQPMLFSVEDPQGDHSEIARNSFAALTIRKALNNARKLLQAWRPDQESEEHPTPLSSILHVDDLIWSRRHFVSQENQPDEAENSKKARASANTDSDEDGELSDEKYEPLPVYAYKPTAFPSELPKQQLQPVTVPPECSPQQPEIQASAMQMMQALALQGQLPPAHNSAQTPGGIQSLLLALAGQSTSQPRLEPGASQALDPFSAQEYNPSNRVIPGVPVNQPMPPIPVPQGIPLPPPLVGNQSNMRQSSPIPPTDLAALAALGLPPPPPQALGALDLYSYLQQLAANMTNRNGQR</sequence>
<dbReference type="SUPFAM" id="SSF81631">
    <property type="entry name" value="PAP/OAS1 substrate-binding domain"/>
    <property type="match status" value="1"/>
</dbReference>
<dbReference type="Gene3D" id="3.30.460.10">
    <property type="entry name" value="Beta Polymerase, domain 2"/>
    <property type="match status" value="1"/>
</dbReference>
<comment type="caution">
    <text evidence="10">The sequence shown here is derived from an EMBL/GenBank/DDBJ whole genome shotgun (WGS) entry which is preliminary data.</text>
</comment>
<dbReference type="Proteomes" id="UP001157974">
    <property type="component" value="Unassembled WGS sequence"/>
</dbReference>
<evidence type="ECO:0000256" key="7">
    <source>
        <dbReference type="SAM" id="MobiDB-lite"/>
    </source>
</evidence>
<evidence type="ECO:0000256" key="6">
    <source>
        <dbReference type="ARBA" id="ARBA00022842"/>
    </source>
</evidence>
<dbReference type="AlphaFoldDB" id="A0AAV8V2U6"/>
<evidence type="ECO:0000256" key="4">
    <source>
        <dbReference type="ARBA" id="ARBA00022679"/>
    </source>
</evidence>
<dbReference type="Pfam" id="PF22600">
    <property type="entry name" value="MTPAP-like_central"/>
    <property type="match status" value="1"/>
</dbReference>
<name>A0AAV8V2U6_9RHOD</name>
<keyword evidence="6" id="KW-0460">Magnesium</keyword>
<dbReference type="GO" id="GO:0003729">
    <property type="term" value="F:mRNA binding"/>
    <property type="evidence" value="ECO:0007669"/>
    <property type="project" value="TreeGrafter"/>
</dbReference>
<protein>
    <recommendedName>
        <fullName evidence="3">polynucleotide adenylyltransferase</fullName>
        <ecNumber evidence="3">2.7.7.19</ecNumber>
    </recommendedName>
</protein>
<dbReference type="PANTHER" id="PTHR23092">
    <property type="entry name" value="POLY(A) RNA POLYMERASE"/>
    <property type="match status" value="1"/>
</dbReference>
<keyword evidence="4" id="KW-0808">Transferase</keyword>
<dbReference type="SUPFAM" id="SSF81301">
    <property type="entry name" value="Nucleotidyltransferase"/>
    <property type="match status" value="1"/>
</dbReference>
<dbReference type="EMBL" id="JAMWBK010000002">
    <property type="protein sequence ID" value="KAJ8907717.1"/>
    <property type="molecule type" value="Genomic_DNA"/>
</dbReference>
<evidence type="ECO:0000256" key="1">
    <source>
        <dbReference type="ARBA" id="ARBA00001936"/>
    </source>
</evidence>
<evidence type="ECO:0000259" key="9">
    <source>
        <dbReference type="Pfam" id="PF22600"/>
    </source>
</evidence>
<dbReference type="GO" id="GO:0031499">
    <property type="term" value="C:TRAMP complex"/>
    <property type="evidence" value="ECO:0007669"/>
    <property type="project" value="TreeGrafter"/>
</dbReference>
<feature type="domain" description="Poly(A) RNA polymerase mitochondrial-like central palm" evidence="9">
    <location>
        <begin position="137"/>
        <end position="265"/>
    </location>
</feature>
<dbReference type="Pfam" id="PF03828">
    <property type="entry name" value="PAP_assoc"/>
    <property type="match status" value="1"/>
</dbReference>
<dbReference type="PANTHER" id="PTHR23092:SF15">
    <property type="entry name" value="INACTIVE NON-CANONICAL POLY(A) RNA POLYMERASE PROTEIN TRF4-2-RELATED"/>
    <property type="match status" value="1"/>
</dbReference>
<dbReference type="FunFam" id="3.30.460.10:FF:000006">
    <property type="entry name" value="non-canonical poly(A) RNA polymerase PAPD5"/>
    <property type="match status" value="1"/>
</dbReference>
<dbReference type="InterPro" id="IPR045862">
    <property type="entry name" value="Trf4-like"/>
</dbReference>
<dbReference type="GO" id="GO:0031123">
    <property type="term" value="P:RNA 3'-end processing"/>
    <property type="evidence" value="ECO:0007669"/>
    <property type="project" value="TreeGrafter"/>
</dbReference>
<feature type="region of interest" description="Disordered" evidence="7">
    <location>
        <begin position="440"/>
        <end position="470"/>
    </location>
</feature>
<evidence type="ECO:0000256" key="3">
    <source>
        <dbReference type="ARBA" id="ARBA00012388"/>
    </source>
</evidence>
<dbReference type="CDD" id="cd05402">
    <property type="entry name" value="NT_PAP_TUTase"/>
    <property type="match status" value="1"/>
</dbReference>
<keyword evidence="11" id="KW-1185">Reference proteome</keyword>
<dbReference type="InterPro" id="IPR002058">
    <property type="entry name" value="PAP_assoc"/>
</dbReference>
<feature type="region of interest" description="Disordered" evidence="7">
    <location>
        <begin position="1"/>
        <end position="87"/>
    </location>
</feature>
<evidence type="ECO:0000313" key="10">
    <source>
        <dbReference type="EMBL" id="KAJ8907717.1"/>
    </source>
</evidence>
<accession>A0AAV8V2U6</accession>
<proteinExistence type="inferred from homology"/>
<dbReference type="GO" id="GO:1990817">
    <property type="term" value="F:poly(A) RNA polymerase activity"/>
    <property type="evidence" value="ECO:0007669"/>
    <property type="project" value="UniProtKB-EC"/>
</dbReference>
<evidence type="ECO:0000259" key="8">
    <source>
        <dbReference type="Pfam" id="PF03828"/>
    </source>
</evidence>
<organism evidence="10 11">
    <name type="scientific">Rhodosorus marinus</name>
    <dbReference type="NCBI Taxonomy" id="101924"/>
    <lineage>
        <taxon>Eukaryota</taxon>
        <taxon>Rhodophyta</taxon>
        <taxon>Stylonematophyceae</taxon>
        <taxon>Stylonematales</taxon>
        <taxon>Stylonemataceae</taxon>
        <taxon>Rhodosorus</taxon>
    </lineage>
</organism>
<comment type="cofactor">
    <cofactor evidence="1">
        <name>Mn(2+)</name>
        <dbReference type="ChEBI" id="CHEBI:29035"/>
    </cofactor>
</comment>
<dbReference type="GO" id="GO:0005730">
    <property type="term" value="C:nucleolus"/>
    <property type="evidence" value="ECO:0007669"/>
    <property type="project" value="TreeGrafter"/>
</dbReference>
<keyword evidence="5" id="KW-0479">Metal-binding</keyword>
<evidence type="ECO:0000256" key="2">
    <source>
        <dbReference type="ARBA" id="ARBA00008593"/>
    </source>
</evidence>
<dbReference type="GO" id="GO:0043634">
    <property type="term" value="P:polyadenylation-dependent ncRNA catabolic process"/>
    <property type="evidence" value="ECO:0007669"/>
    <property type="project" value="TreeGrafter"/>
</dbReference>
<comment type="similarity">
    <text evidence="2">Belongs to the DNA polymerase type-B-like family.</text>
</comment>
<evidence type="ECO:0000256" key="5">
    <source>
        <dbReference type="ARBA" id="ARBA00022723"/>
    </source>
</evidence>
<gene>
    <name evidence="10" type="ORF">NDN08_007823</name>
</gene>
<feature type="domain" description="PAP-associated" evidence="8">
    <location>
        <begin position="326"/>
        <end position="381"/>
    </location>
</feature>
<dbReference type="GO" id="GO:0046872">
    <property type="term" value="F:metal ion binding"/>
    <property type="evidence" value="ECO:0007669"/>
    <property type="project" value="UniProtKB-KW"/>
</dbReference>